<evidence type="ECO:0000313" key="3">
    <source>
        <dbReference type="EMBL" id="GIO67118.1"/>
    </source>
</evidence>
<dbReference type="InterPro" id="IPR008613">
    <property type="entry name" value="Excalibur_Ca-bd_domain"/>
</dbReference>
<feature type="signal peptide" evidence="1">
    <location>
        <begin position="1"/>
        <end position="27"/>
    </location>
</feature>
<dbReference type="Proteomes" id="UP000680638">
    <property type="component" value="Unassembled WGS sequence"/>
</dbReference>
<evidence type="ECO:0000313" key="4">
    <source>
        <dbReference type="Proteomes" id="UP000680638"/>
    </source>
</evidence>
<comment type="caution">
    <text evidence="3">The sequence shown here is derived from an EMBL/GenBank/DDBJ whole genome shotgun (WGS) entry which is preliminary data.</text>
</comment>
<dbReference type="SMART" id="SM00894">
    <property type="entry name" value="Excalibur"/>
    <property type="match status" value="1"/>
</dbReference>
<proteinExistence type="predicted"/>
<protein>
    <recommendedName>
        <fullName evidence="2">Excalibur calcium-binding domain-containing protein</fullName>
    </recommendedName>
</protein>
<reference evidence="3 4" key="1">
    <citation type="submission" date="2021-03" db="EMBL/GenBank/DDBJ databases">
        <title>Antimicrobial resistance genes in bacteria isolated from Japanese honey, and their potential for conferring macrolide and lincosamide resistance in the American foulbrood pathogen Paenibacillus larvae.</title>
        <authorList>
            <person name="Okamoto M."/>
            <person name="Kumagai M."/>
            <person name="Kanamori H."/>
            <person name="Takamatsu D."/>
        </authorList>
    </citation>
    <scope>NUCLEOTIDE SEQUENCE [LARGE SCALE GENOMIC DNA]</scope>
    <source>
        <strain evidence="3 4">J21TS3</strain>
    </source>
</reference>
<evidence type="ECO:0000256" key="1">
    <source>
        <dbReference type="SAM" id="SignalP"/>
    </source>
</evidence>
<feature type="chain" id="PRO_5046341210" description="Excalibur calcium-binding domain-containing protein" evidence="1">
    <location>
        <begin position="28"/>
        <end position="89"/>
    </location>
</feature>
<name>A0ABQ4LVF1_9BACL</name>
<feature type="domain" description="Excalibur calcium-binding" evidence="2">
    <location>
        <begin position="33"/>
        <end position="88"/>
    </location>
</feature>
<dbReference type="Pfam" id="PF05901">
    <property type="entry name" value="Excalibur"/>
    <property type="match status" value="1"/>
</dbReference>
<keyword evidence="1" id="KW-0732">Signal</keyword>
<accession>A0ABQ4LVF1</accession>
<keyword evidence="4" id="KW-1185">Reference proteome</keyword>
<evidence type="ECO:0000259" key="2">
    <source>
        <dbReference type="SMART" id="SM00894"/>
    </source>
</evidence>
<organism evidence="3 4">
    <name type="scientific">Paenibacillus cookii</name>
    <dbReference type="NCBI Taxonomy" id="157839"/>
    <lineage>
        <taxon>Bacteria</taxon>
        <taxon>Bacillati</taxon>
        <taxon>Bacillota</taxon>
        <taxon>Bacilli</taxon>
        <taxon>Bacillales</taxon>
        <taxon>Paenibacillaceae</taxon>
        <taxon>Paenibacillus</taxon>
    </lineage>
</organism>
<sequence length="89" mass="9797">MFRKTFLWSMSIVLLGGVMFSASDASAASQAKKFRNCSELNRVYKGGVAQAPGVKNKGGKTKYAPFVSKALYDANKKLDRDKDRIACEK</sequence>
<dbReference type="EMBL" id="BORW01000007">
    <property type="protein sequence ID" value="GIO67118.1"/>
    <property type="molecule type" value="Genomic_DNA"/>
</dbReference>
<gene>
    <name evidence="3" type="ORF">J21TS3_19390</name>
</gene>